<evidence type="ECO:0000313" key="3">
    <source>
        <dbReference type="EMBL" id="GAT35418.1"/>
    </source>
</evidence>
<dbReference type="PANTHER" id="PTHR38045:SF1">
    <property type="entry name" value="HEPARINASE II_III-LIKE PROTEIN"/>
    <property type="match status" value="1"/>
</dbReference>
<dbReference type="Pfam" id="PF07940">
    <property type="entry name" value="Hepar_II_III_C"/>
    <property type="match status" value="1"/>
</dbReference>
<dbReference type="OrthoDB" id="9793856at2"/>
<dbReference type="Proteomes" id="UP000076023">
    <property type="component" value="Unassembled WGS sequence"/>
</dbReference>
<evidence type="ECO:0000259" key="2">
    <source>
        <dbReference type="Pfam" id="PF07940"/>
    </source>
</evidence>
<organism evidence="3 4">
    <name type="scientific">Terrimicrobium sacchariphilum</name>
    <dbReference type="NCBI Taxonomy" id="690879"/>
    <lineage>
        <taxon>Bacteria</taxon>
        <taxon>Pseudomonadati</taxon>
        <taxon>Verrucomicrobiota</taxon>
        <taxon>Terrimicrobiia</taxon>
        <taxon>Terrimicrobiales</taxon>
        <taxon>Terrimicrobiaceae</taxon>
        <taxon>Terrimicrobium</taxon>
    </lineage>
</organism>
<reference evidence="4" key="1">
    <citation type="journal article" date="2017" name="Genome Announc.">
        <title>Draft Genome Sequence of Terrimicrobium sacchariphilum NM-5T, a Facultative Anaerobic Soil Bacterium of the Class Spartobacteria.</title>
        <authorList>
            <person name="Qiu Y.L."/>
            <person name="Tourlousse D.M."/>
            <person name="Matsuura N."/>
            <person name="Ohashi A."/>
            <person name="Sekiguchi Y."/>
        </authorList>
    </citation>
    <scope>NUCLEOTIDE SEQUENCE [LARGE SCALE GENOMIC DNA]</scope>
    <source>
        <strain evidence="4">NM-5</strain>
    </source>
</reference>
<dbReference type="InParanoid" id="A0A146GG38"/>
<dbReference type="InterPro" id="IPR012480">
    <property type="entry name" value="Hepar_II_III_C"/>
</dbReference>
<accession>A0A146GG38</accession>
<protein>
    <submittedName>
        <fullName evidence="3">Heparinase II/III-like protein</fullName>
    </submittedName>
</protein>
<dbReference type="SUPFAM" id="SSF48230">
    <property type="entry name" value="Chondroitin AC/alginate lyase"/>
    <property type="match status" value="1"/>
</dbReference>
<dbReference type="EMBL" id="BDCO01000003">
    <property type="protein sequence ID" value="GAT35418.1"/>
    <property type="molecule type" value="Genomic_DNA"/>
</dbReference>
<comment type="subcellular location">
    <subcellularLocation>
        <location evidence="1">Cell envelope</location>
    </subcellularLocation>
</comment>
<dbReference type="GO" id="GO:0016829">
    <property type="term" value="F:lyase activity"/>
    <property type="evidence" value="ECO:0007669"/>
    <property type="project" value="InterPro"/>
</dbReference>
<keyword evidence="4" id="KW-1185">Reference proteome</keyword>
<comment type="caution">
    <text evidence="3">The sequence shown here is derived from an EMBL/GenBank/DDBJ whole genome shotgun (WGS) entry which is preliminary data.</text>
</comment>
<dbReference type="RefSeq" id="WP_075081230.1">
    <property type="nucleotide sequence ID" value="NZ_BDCO01000003.1"/>
</dbReference>
<sequence length="615" mass="69550">MINLLEQRISRAELTAILVDREYRLIPPCESPEWTQARQNPAVRKWKAAIDARVDRERHEPLPPLPDELYALFYQTGERLPFEGVYFERRRRLGRIAASAVLADGERRKSLLPILIERVEETMAEESWTFPAHAWTEPTGKDPYKIDLFAAETANVLGELVCVFGEMLPLSLRQRIRARLREQMFVNYLHPRSEITWKHLPMNWNAVCHQGVLGAALALEDDSDLVAEMLESAAECLPKFLAGFGDDGSTSEGPGYWSYGFGRFAELNCQLEAATRGRLSFFGRNEKVRRIAQFAPAMVLSSGYMVNFSDGMQRDRLGPALLAYLGDRLSLPEVAAESAWGFRHEVETAINLDSQRCDFFYFDRLCLRCPEDVVGAREPHRPDRFFEDYGAVVCRGDDDAWEFAAKGGHNAEHHNHNDCGSFIFHVEHTPVVVEIGAPEYVGSYFSSDETRYAFLAARSLGHSVPLIKGCEQAPGAEFAARVLRCELEGPRVEFVVDLTSCYPAAAGCRKLVRSFFLDRESGRLEVRDEYELDGIGEVESMIICARPVLPGAEGVLIPCGDRQVQVTPERHTVFRSVDTCEFRNREGKDDRVYRLRFGSDLAKSRGSLRVVLQPR</sequence>
<gene>
    <name evidence="3" type="ORF">TSACC_3483</name>
</gene>
<dbReference type="STRING" id="690879.TSACC_3483"/>
<evidence type="ECO:0000313" key="4">
    <source>
        <dbReference type="Proteomes" id="UP000076023"/>
    </source>
</evidence>
<dbReference type="Gene3D" id="2.70.98.70">
    <property type="match status" value="1"/>
</dbReference>
<proteinExistence type="predicted"/>
<name>A0A146GG38_TERSA</name>
<dbReference type="AlphaFoldDB" id="A0A146GG38"/>
<evidence type="ECO:0000256" key="1">
    <source>
        <dbReference type="ARBA" id="ARBA00004196"/>
    </source>
</evidence>
<feature type="domain" description="Heparinase II/III-like C-terminal" evidence="2">
    <location>
        <begin position="380"/>
        <end position="538"/>
    </location>
</feature>
<dbReference type="GO" id="GO:0030313">
    <property type="term" value="C:cell envelope"/>
    <property type="evidence" value="ECO:0007669"/>
    <property type="project" value="UniProtKB-SubCell"/>
</dbReference>
<dbReference type="InterPro" id="IPR008929">
    <property type="entry name" value="Chondroitin_lyas"/>
</dbReference>
<dbReference type="Gene3D" id="1.50.10.100">
    <property type="entry name" value="Chondroitin AC/alginate lyase"/>
    <property type="match status" value="1"/>
</dbReference>
<dbReference type="PANTHER" id="PTHR38045">
    <property type="entry name" value="CHROMOSOME 1, WHOLE GENOME SHOTGUN SEQUENCE"/>
    <property type="match status" value="1"/>
</dbReference>